<dbReference type="Gene3D" id="2.60.120.920">
    <property type="match status" value="1"/>
</dbReference>
<dbReference type="InterPro" id="IPR013320">
    <property type="entry name" value="ConA-like_dom_sf"/>
</dbReference>
<dbReference type="AlphaFoldDB" id="A0A812S4Q7"/>
<dbReference type="InterPro" id="IPR043136">
    <property type="entry name" value="B30.2/SPRY_sf"/>
</dbReference>
<sequence>MSVLVSNLAGKKLAEVAPVPRDVGELRLEVERLTGIPVALQKFVKDGDVLTSDAGELPQEGCELLCVRDETPMYTWDVEGNPDAEQLQAEGNVLRSPSMAHDFCNVLTKEPMRTGLHYYEFVLHKVGDEQWCGVTESKEVAGIRVDGRSLPAWTYYAGRAGQSGGSGSIHNGLGALHACSKAVVEFEKACDPGNVIGMLVDMDRRVVAFALDGRLQGACKVPGDEPLYVLTHMDTREDHVELRKPSLEEAPPANLEALSGALLDAEKGEAVHW</sequence>
<organism evidence="2 3">
    <name type="scientific">Symbiodinium pilosum</name>
    <name type="common">Dinoflagellate</name>
    <dbReference type="NCBI Taxonomy" id="2952"/>
    <lineage>
        <taxon>Eukaryota</taxon>
        <taxon>Sar</taxon>
        <taxon>Alveolata</taxon>
        <taxon>Dinophyceae</taxon>
        <taxon>Suessiales</taxon>
        <taxon>Symbiodiniaceae</taxon>
        <taxon>Symbiodinium</taxon>
    </lineage>
</organism>
<protein>
    <submittedName>
        <fullName evidence="2">UVR8 protein</fullName>
    </submittedName>
</protein>
<dbReference type="InterPro" id="IPR000626">
    <property type="entry name" value="Ubiquitin-like_dom"/>
</dbReference>
<feature type="domain" description="Ubiquitin-like" evidence="1">
    <location>
        <begin position="1"/>
        <end position="53"/>
    </location>
</feature>
<dbReference type="Proteomes" id="UP000649617">
    <property type="component" value="Unassembled WGS sequence"/>
</dbReference>
<comment type="caution">
    <text evidence="2">The sequence shown here is derived from an EMBL/GenBank/DDBJ whole genome shotgun (WGS) entry which is preliminary data.</text>
</comment>
<gene>
    <name evidence="2" type="primary">UVR8</name>
    <name evidence="2" type="ORF">SPIL2461_LOCUS11750</name>
</gene>
<reference evidence="2" key="1">
    <citation type="submission" date="2021-02" db="EMBL/GenBank/DDBJ databases">
        <authorList>
            <person name="Dougan E. K."/>
            <person name="Rhodes N."/>
            <person name="Thang M."/>
            <person name="Chan C."/>
        </authorList>
    </citation>
    <scope>NUCLEOTIDE SEQUENCE</scope>
</reference>
<dbReference type="SUPFAM" id="SSF49899">
    <property type="entry name" value="Concanavalin A-like lectins/glucanases"/>
    <property type="match status" value="1"/>
</dbReference>
<dbReference type="PROSITE" id="PS50053">
    <property type="entry name" value="UBIQUITIN_2"/>
    <property type="match status" value="1"/>
</dbReference>
<dbReference type="OrthoDB" id="409211at2759"/>
<name>A0A812S4Q7_SYMPI</name>
<evidence type="ECO:0000313" key="2">
    <source>
        <dbReference type="EMBL" id="CAE7467000.1"/>
    </source>
</evidence>
<accession>A0A812S4Q7</accession>
<keyword evidence="3" id="KW-1185">Reference proteome</keyword>
<evidence type="ECO:0000313" key="3">
    <source>
        <dbReference type="Proteomes" id="UP000649617"/>
    </source>
</evidence>
<proteinExistence type="predicted"/>
<dbReference type="EMBL" id="CAJNIZ010023180">
    <property type="protein sequence ID" value="CAE7467000.1"/>
    <property type="molecule type" value="Genomic_DNA"/>
</dbReference>
<evidence type="ECO:0000259" key="1">
    <source>
        <dbReference type="PROSITE" id="PS50053"/>
    </source>
</evidence>